<sequence>MFGRVIIAGLLAATATTAAYASDKPIYAPAPDWVTPAPAVDLATLADDAPVFLILDRQQRLQDGQVWSYQDSETRAANPEILSQIGTISLTWSPDKGDLIIHRAEIIRGGEHINLLKGGDPFTVLRREQQLEQLQLDGMLTATMAVSGLRVGDALRLTYSTTQKDPTLAGNVQTFAPIVADPFRVRFARERLLWPDGAGLHYKVLGAKITPVVTRAGGYQELVITEPVAKQPEMPGDAPPRYKRGTAIEATTFADWASVSKVMAPLYDTAGTIAPDSPLAAEVARIEQATPDPARRAMLALQLVQDKVRYLFNGMDNGNYVPQTPAATWQSRYGDCKAKTMLLLALLHAMKIDAEPVLASSNLGDAIPTRLPMPGAFDHVLVHATIGGRSLWLDGTDIGAQFVDIDDVPAFANVLPLRAGGADIMPLPIRTAARPDADIAIAFDQSAGLTLPTLYTFTMKARGQLAQMVHAAKSQASKDQIEQMVRATISPYVGNAVIADNAVAYNEADATATITASGLVSTKWHREDRRYRATLDYFVDNLTFNPDRSRAAWKTIPVSTGQPFDIALHTTMALPDRGQGFTIEGDKSLSADLAGGHIERRFALNDGTISVEDHVTSAAREIAVADLPQARAAVTLAKSRVLRALAPTDTPTHWQLAQRLARDHGAAAILAVYAKALAKQTDDPDKAWAYSNRAYFQAGIYDYRAAIADLDQAIALQPDADFYRRRAMLYAGLGDDAKALTDYQAAQALDPGSIAGVGGLATAQSDLGNKDAAIALVQERIDQGGKEKPGFLALKADLLSRTGDDEAALATIDEAITVRPGDPNLLNSRCWIKGTLGVALDTALKDCTKAIELADSPAAALDSRALVYFRMDRMEDALADLNAALDAAPEQAASIYLRGIIHKRQGTTASATADLAAARLIRPTIDKDYARFGIKP</sequence>
<feature type="chain" id="PRO_5017412916" evidence="4">
    <location>
        <begin position="22"/>
        <end position="936"/>
    </location>
</feature>
<dbReference type="InterPro" id="IPR019734">
    <property type="entry name" value="TPR_rpt"/>
</dbReference>
<evidence type="ECO:0000259" key="5">
    <source>
        <dbReference type="Pfam" id="PF12969"/>
    </source>
</evidence>
<keyword evidence="7" id="KW-1185">Reference proteome</keyword>
<gene>
    <name evidence="6" type="ORF">DFR49_3638</name>
</gene>
<dbReference type="Gene3D" id="2.60.40.3140">
    <property type="match status" value="1"/>
</dbReference>
<comment type="caution">
    <text evidence="6">The sequence shown here is derived from an EMBL/GenBank/DDBJ whole genome shotgun (WGS) entry which is preliminary data.</text>
</comment>
<evidence type="ECO:0000313" key="7">
    <source>
        <dbReference type="Proteomes" id="UP000266568"/>
    </source>
</evidence>
<dbReference type="SUPFAM" id="SSF48452">
    <property type="entry name" value="TPR-like"/>
    <property type="match status" value="1"/>
</dbReference>
<dbReference type="RefSeq" id="WP_119037016.1">
    <property type="nucleotide sequence ID" value="NZ_QXDC01000004.1"/>
</dbReference>
<feature type="signal peptide" evidence="4">
    <location>
        <begin position="1"/>
        <end position="21"/>
    </location>
</feature>
<evidence type="ECO:0000256" key="3">
    <source>
        <dbReference type="PROSITE-ProRule" id="PRU00339"/>
    </source>
</evidence>
<dbReference type="Gene3D" id="3.10.620.30">
    <property type="match status" value="1"/>
</dbReference>
<feature type="repeat" description="TPR" evidence="3">
    <location>
        <begin position="720"/>
        <end position="753"/>
    </location>
</feature>
<proteinExistence type="predicted"/>
<evidence type="ECO:0000256" key="2">
    <source>
        <dbReference type="ARBA" id="ARBA00022803"/>
    </source>
</evidence>
<keyword evidence="2 3" id="KW-0802">TPR repeat</keyword>
<dbReference type="PANTHER" id="PTHR44858:SF1">
    <property type="entry name" value="UDP-N-ACETYLGLUCOSAMINE--PEPTIDE N-ACETYLGLUCOSAMINYLTRANSFERASE SPINDLY-RELATED"/>
    <property type="match status" value="1"/>
</dbReference>
<dbReference type="InterPro" id="IPR011990">
    <property type="entry name" value="TPR-like_helical_dom_sf"/>
</dbReference>
<dbReference type="InterPro" id="IPR038765">
    <property type="entry name" value="Papain-like_cys_pep_sf"/>
</dbReference>
<keyword evidence="1" id="KW-0677">Repeat</keyword>
<dbReference type="Proteomes" id="UP000266568">
    <property type="component" value="Unassembled WGS sequence"/>
</dbReference>
<protein>
    <submittedName>
        <fullName evidence="6">Tetratricopeptide repeat protein</fullName>
    </submittedName>
</protein>
<dbReference type="InterPro" id="IPR050498">
    <property type="entry name" value="Ycf3"/>
</dbReference>
<organism evidence="6 7">
    <name type="scientific">Hephaestia caeni</name>
    <dbReference type="NCBI Taxonomy" id="645617"/>
    <lineage>
        <taxon>Bacteria</taxon>
        <taxon>Pseudomonadati</taxon>
        <taxon>Pseudomonadota</taxon>
        <taxon>Alphaproteobacteria</taxon>
        <taxon>Sphingomonadales</taxon>
        <taxon>Sphingomonadaceae</taxon>
        <taxon>Hephaestia</taxon>
    </lineage>
</organism>
<dbReference type="PANTHER" id="PTHR44858">
    <property type="entry name" value="TETRATRICOPEPTIDE REPEAT PROTEIN 6"/>
    <property type="match status" value="1"/>
</dbReference>
<dbReference type="Gene3D" id="1.25.40.10">
    <property type="entry name" value="Tetratricopeptide repeat domain"/>
    <property type="match status" value="2"/>
</dbReference>
<evidence type="ECO:0000256" key="1">
    <source>
        <dbReference type="ARBA" id="ARBA00022737"/>
    </source>
</evidence>
<dbReference type="Pfam" id="PF12969">
    <property type="entry name" value="DUF3857"/>
    <property type="match status" value="1"/>
</dbReference>
<feature type="repeat" description="TPR" evidence="3">
    <location>
        <begin position="858"/>
        <end position="891"/>
    </location>
</feature>
<dbReference type="SUPFAM" id="SSF54001">
    <property type="entry name" value="Cysteine proteinases"/>
    <property type="match status" value="1"/>
</dbReference>
<dbReference type="AlphaFoldDB" id="A0A397NJQ1"/>
<reference evidence="6 7" key="1">
    <citation type="submission" date="2018-08" db="EMBL/GenBank/DDBJ databases">
        <title>Genomic Encyclopedia of Type Strains, Phase IV (KMG-IV): sequencing the most valuable type-strain genomes for metagenomic binning, comparative biology and taxonomic classification.</title>
        <authorList>
            <person name="Goeker M."/>
        </authorList>
    </citation>
    <scope>NUCLEOTIDE SEQUENCE [LARGE SCALE GENOMIC DNA]</scope>
    <source>
        <strain evidence="6 7">DSM 25527</strain>
    </source>
</reference>
<dbReference type="Pfam" id="PF13432">
    <property type="entry name" value="TPR_16"/>
    <property type="match status" value="1"/>
</dbReference>
<evidence type="ECO:0000313" key="6">
    <source>
        <dbReference type="EMBL" id="RIA37750.1"/>
    </source>
</evidence>
<dbReference type="InterPro" id="IPR024618">
    <property type="entry name" value="DUF3857"/>
</dbReference>
<dbReference type="OrthoDB" id="98874at2"/>
<keyword evidence="4" id="KW-0732">Signal</keyword>
<feature type="domain" description="DUF3857" evidence="5">
    <location>
        <begin position="63"/>
        <end position="224"/>
    </location>
</feature>
<name>A0A397NJQ1_9SPHN</name>
<dbReference type="EMBL" id="QXDC01000004">
    <property type="protein sequence ID" value="RIA37750.1"/>
    <property type="molecule type" value="Genomic_DNA"/>
</dbReference>
<evidence type="ECO:0000256" key="4">
    <source>
        <dbReference type="SAM" id="SignalP"/>
    </source>
</evidence>
<accession>A0A397NJQ1</accession>
<dbReference type="PROSITE" id="PS50005">
    <property type="entry name" value="TPR"/>
    <property type="match status" value="2"/>
</dbReference>
<dbReference type="SMART" id="SM00028">
    <property type="entry name" value="TPR"/>
    <property type="match status" value="6"/>
</dbReference>